<feature type="chain" id="PRO_5004478131" evidence="1">
    <location>
        <begin position="20"/>
        <end position="205"/>
    </location>
</feature>
<dbReference type="Proteomes" id="UP000014071">
    <property type="component" value="Unassembled WGS sequence"/>
</dbReference>
<dbReference type="eggNOG" id="ENOG502R2UG">
    <property type="taxonomic scope" value="Eukaryota"/>
</dbReference>
<proteinExistence type="predicted"/>
<evidence type="ECO:0000313" key="3">
    <source>
        <dbReference type="Proteomes" id="UP000014071"/>
    </source>
</evidence>
<protein>
    <submittedName>
        <fullName evidence="2">Keratin-associated protein</fullName>
    </submittedName>
</protein>
<gene>
    <name evidence="2" type="ORF">PHSY_001462</name>
</gene>
<organism evidence="2 3">
    <name type="scientific">Pseudozyma hubeiensis (strain SY62)</name>
    <name type="common">Yeast</name>
    <dbReference type="NCBI Taxonomy" id="1305764"/>
    <lineage>
        <taxon>Eukaryota</taxon>
        <taxon>Fungi</taxon>
        <taxon>Dikarya</taxon>
        <taxon>Basidiomycota</taxon>
        <taxon>Ustilaginomycotina</taxon>
        <taxon>Ustilaginomycetes</taxon>
        <taxon>Ustilaginales</taxon>
        <taxon>Ustilaginaceae</taxon>
        <taxon>Pseudozyma</taxon>
    </lineage>
</organism>
<reference evidence="3" key="1">
    <citation type="journal article" date="2013" name="Genome Announc.">
        <title>Draft genome sequence of the basidiomycetous yeast-like fungus Pseudozyma hubeiensis SY62, which produces an abundant amount of the biosurfactant mannosylerythritol lipids.</title>
        <authorList>
            <person name="Konishi M."/>
            <person name="Hatada Y."/>
            <person name="Horiuchi J."/>
        </authorList>
    </citation>
    <scope>NUCLEOTIDE SEQUENCE [LARGE SCALE GENOMIC DNA]</scope>
    <source>
        <strain evidence="3">SY62</strain>
    </source>
</reference>
<dbReference type="OrthoDB" id="2543625at2759"/>
<dbReference type="RefSeq" id="XP_012187481.1">
    <property type="nucleotide sequence ID" value="XM_012332091.1"/>
</dbReference>
<evidence type="ECO:0000313" key="2">
    <source>
        <dbReference type="EMBL" id="GAC93894.1"/>
    </source>
</evidence>
<accession>R9NYU2</accession>
<dbReference type="AlphaFoldDB" id="R9NYU2"/>
<name>R9NYU2_PSEHS</name>
<dbReference type="HOGENOM" id="CLU_1338025_0_0_1"/>
<keyword evidence="1" id="KW-0732">Signal</keyword>
<dbReference type="GeneID" id="24106760"/>
<dbReference type="EMBL" id="DF238778">
    <property type="protein sequence ID" value="GAC93894.1"/>
    <property type="molecule type" value="Genomic_DNA"/>
</dbReference>
<keyword evidence="3" id="KW-1185">Reference proteome</keyword>
<feature type="signal peptide" evidence="1">
    <location>
        <begin position="1"/>
        <end position="19"/>
    </location>
</feature>
<sequence>MKFTILSIMALVAASSVSALPSDRSAVAARNIDASIAQFASLHTLDKRGKANGQRCKEDKECDTDFCLDPGFFSRNHCADKLKNGHKCKEDGHCVSGYCKHISFWEGKKCETNHVKAGSLQKGAKCDRNFECASEFCDGAFGYKNCALRQTGEPCKKDATCESGFCYIHPSGESRNRCLETKLDKGKYCVNNVQCKSKQCNVSCE</sequence>
<evidence type="ECO:0000256" key="1">
    <source>
        <dbReference type="SAM" id="SignalP"/>
    </source>
</evidence>